<dbReference type="EnsemblMetazoa" id="HelroT153600">
    <property type="protein sequence ID" value="HelroP153600"/>
    <property type="gene ID" value="HelroG153600"/>
</dbReference>
<evidence type="ECO:0000256" key="2">
    <source>
        <dbReference type="ARBA" id="ARBA00008446"/>
    </source>
</evidence>
<dbReference type="InterPro" id="IPR001356">
    <property type="entry name" value="HD"/>
</dbReference>
<dbReference type="GO" id="GO:0005634">
    <property type="term" value="C:nucleus"/>
    <property type="evidence" value="ECO:0007669"/>
    <property type="project" value="UniProtKB-SubCell"/>
</dbReference>
<feature type="domain" description="Homeobox" evidence="7">
    <location>
        <begin position="1"/>
        <end position="50"/>
    </location>
</feature>
<reference evidence="9" key="3">
    <citation type="submission" date="2015-06" db="UniProtKB">
        <authorList>
            <consortium name="EnsemblMetazoa"/>
        </authorList>
    </citation>
    <scope>IDENTIFICATION</scope>
</reference>
<keyword evidence="5 6" id="KW-0539">Nucleus</keyword>
<dbReference type="RefSeq" id="XP_009031480.1">
    <property type="nucleotide sequence ID" value="XM_009033232.1"/>
</dbReference>
<dbReference type="Pfam" id="PF05920">
    <property type="entry name" value="Homeobox_KN"/>
    <property type="match status" value="1"/>
</dbReference>
<accession>T1EL90</accession>
<comment type="similarity">
    <text evidence="2">Belongs to the TALE/IRO homeobox family.</text>
</comment>
<organism evidence="9 10">
    <name type="scientific">Helobdella robusta</name>
    <name type="common">Californian leech</name>
    <dbReference type="NCBI Taxonomy" id="6412"/>
    <lineage>
        <taxon>Eukaryota</taxon>
        <taxon>Metazoa</taxon>
        <taxon>Spiralia</taxon>
        <taxon>Lophotrochozoa</taxon>
        <taxon>Annelida</taxon>
        <taxon>Clitellata</taxon>
        <taxon>Hirudinea</taxon>
        <taxon>Rhynchobdellida</taxon>
        <taxon>Glossiphoniidae</taxon>
        <taxon>Helobdella</taxon>
    </lineage>
</organism>
<evidence type="ECO:0000259" key="7">
    <source>
        <dbReference type="PROSITE" id="PS50071"/>
    </source>
</evidence>
<dbReference type="KEGG" id="hro:HELRODRAFT_153600"/>
<evidence type="ECO:0000256" key="5">
    <source>
        <dbReference type="ARBA" id="ARBA00023242"/>
    </source>
</evidence>
<reference evidence="10" key="1">
    <citation type="submission" date="2012-12" db="EMBL/GenBank/DDBJ databases">
        <authorList>
            <person name="Hellsten U."/>
            <person name="Grimwood J."/>
            <person name="Chapman J.A."/>
            <person name="Shapiro H."/>
            <person name="Aerts A."/>
            <person name="Otillar R.P."/>
            <person name="Terry A.Y."/>
            <person name="Boore J.L."/>
            <person name="Simakov O."/>
            <person name="Marletaz F."/>
            <person name="Cho S.-J."/>
            <person name="Edsinger-Gonzales E."/>
            <person name="Havlak P."/>
            <person name="Kuo D.-H."/>
            <person name="Larsson T."/>
            <person name="Lv J."/>
            <person name="Arendt D."/>
            <person name="Savage R."/>
            <person name="Osoegawa K."/>
            <person name="de Jong P."/>
            <person name="Lindberg D.R."/>
            <person name="Seaver E.C."/>
            <person name="Weisblat D.A."/>
            <person name="Putnam N.H."/>
            <person name="Grigoriev I.V."/>
            <person name="Rokhsar D.S."/>
        </authorList>
    </citation>
    <scope>NUCLEOTIDE SEQUENCE</scope>
</reference>
<dbReference type="InterPro" id="IPR008422">
    <property type="entry name" value="KN_HD"/>
</dbReference>
<keyword evidence="4 6" id="KW-0371">Homeobox</keyword>
<dbReference type="GO" id="GO:0003677">
    <property type="term" value="F:DNA binding"/>
    <property type="evidence" value="ECO:0007669"/>
    <property type="project" value="UniProtKB-UniRule"/>
</dbReference>
<dbReference type="Proteomes" id="UP000015101">
    <property type="component" value="Unassembled WGS sequence"/>
</dbReference>
<keyword evidence="10" id="KW-1185">Reference proteome</keyword>
<dbReference type="PROSITE" id="PS50071">
    <property type="entry name" value="HOMEOBOX_2"/>
    <property type="match status" value="1"/>
</dbReference>
<evidence type="ECO:0000256" key="3">
    <source>
        <dbReference type="ARBA" id="ARBA00023125"/>
    </source>
</evidence>
<comment type="subcellular location">
    <subcellularLocation>
        <location evidence="1 6">Nucleus</location>
    </subcellularLocation>
</comment>
<evidence type="ECO:0000256" key="1">
    <source>
        <dbReference type="ARBA" id="ARBA00004123"/>
    </source>
</evidence>
<dbReference type="HOGENOM" id="CLU_049543_14_0_1"/>
<evidence type="ECO:0000313" key="10">
    <source>
        <dbReference type="Proteomes" id="UP000015101"/>
    </source>
</evidence>
<evidence type="ECO:0000256" key="4">
    <source>
        <dbReference type="ARBA" id="ARBA00023155"/>
    </source>
</evidence>
<reference evidence="8 10" key="2">
    <citation type="journal article" date="2013" name="Nature">
        <title>Insights into bilaterian evolution from three spiralian genomes.</title>
        <authorList>
            <person name="Simakov O."/>
            <person name="Marletaz F."/>
            <person name="Cho S.J."/>
            <person name="Edsinger-Gonzales E."/>
            <person name="Havlak P."/>
            <person name="Hellsten U."/>
            <person name="Kuo D.H."/>
            <person name="Larsson T."/>
            <person name="Lv J."/>
            <person name="Arendt D."/>
            <person name="Savage R."/>
            <person name="Osoegawa K."/>
            <person name="de Jong P."/>
            <person name="Grimwood J."/>
            <person name="Chapman J.A."/>
            <person name="Shapiro H."/>
            <person name="Aerts A."/>
            <person name="Otillar R.P."/>
            <person name="Terry A.Y."/>
            <person name="Boore J.L."/>
            <person name="Grigoriev I.V."/>
            <person name="Lindberg D.R."/>
            <person name="Seaver E.C."/>
            <person name="Weisblat D.A."/>
            <person name="Putnam N.H."/>
            <person name="Rokhsar D.S."/>
        </authorList>
    </citation>
    <scope>NUCLEOTIDE SEQUENCE</scope>
</reference>
<dbReference type="EMBL" id="KB097753">
    <property type="protein sequence ID" value="ESN90576.1"/>
    <property type="molecule type" value="Genomic_DNA"/>
</dbReference>
<gene>
    <name evidence="9" type="primary">20197340</name>
    <name evidence="8" type="ORF">HELRODRAFT_153600</name>
</gene>
<dbReference type="OrthoDB" id="5399138at2759"/>
<dbReference type="SUPFAM" id="SSF46689">
    <property type="entry name" value="Homeodomain-like"/>
    <property type="match status" value="1"/>
</dbReference>
<keyword evidence="3 6" id="KW-0238">DNA-binding</keyword>
<dbReference type="PANTHER" id="PTHR11211">
    <property type="entry name" value="IROQUOIS-CLASS HOMEODOMAIN PROTEIN IRX"/>
    <property type="match status" value="1"/>
</dbReference>
<dbReference type="AlphaFoldDB" id="T1EL90"/>
<evidence type="ECO:0000256" key="6">
    <source>
        <dbReference type="PROSITE-ProRule" id="PRU00108"/>
    </source>
</evidence>
<dbReference type="EMBL" id="AMQM01002297">
    <property type="status" value="NOT_ANNOTATED_CDS"/>
    <property type="molecule type" value="Genomic_DNA"/>
</dbReference>
<evidence type="ECO:0000313" key="9">
    <source>
        <dbReference type="EnsemblMetazoa" id="HelroP153600"/>
    </source>
</evidence>
<dbReference type="InterPro" id="IPR009057">
    <property type="entry name" value="Homeodomain-like_sf"/>
</dbReference>
<proteinExistence type="inferred from homology"/>
<dbReference type="eggNOG" id="KOG0773">
    <property type="taxonomic scope" value="Eukaryota"/>
</dbReference>
<dbReference type="Gene3D" id="1.10.10.60">
    <property type="entry name" value="Homeodomain-like"/>
    <property type="match status" value="1"/>
</dbReference>
<dbReference type="CTD" id="20197340"/>
<dbReference type="SMART" id="SM00389">
    <property type="entry name" value="HOX"/>
    <property type="match status" value="1"/>
</dbReference>
<protein>
    <recommendedName>
        <fullName evidence="7">Homeobox domain-containing protein</fullName>
    </recommendedName>
</protein>
<dbReference type="PROSITE" id="PS00027">
    <property type="entry name" value="HOMEOBOX_1"/>
    <property type="match status" value="1"/>
</dbReference>
<dbReference type="PANTHER" id="PTHR11211:SF3">
    <property type="entry name" value="HOMEOBOX PROTEIN MOHAWK"/>
    <property type="match status" value="1"/>
</dbReference>
<dbReference type="STRING" id="6412.T1EL90"/>
<dbReference type="InParanoid" id="T1EL90"/>
<dbReference type="GO" id="GO:0000981">
    <property type="term" value="F:DNA-binding transcription factor activity, RNA polymerase II-specific"/>
    <property type="evidence" value="ECO:0007669"/>
    <property type="project" value="InterPro"/>
</dbReference>
<feature type="DNA-binding region" description="Homeobox" evidence="6">
    <location>
        <begin position="3"/>
        <end position="51"/>
    </location>
</feature>
<dbReference type="InterPro" id="IPR017970">
    <property type="entry name" value="Homeobox_CS"/>
</dbReference>
<dbReference type="GeneID" id="20197340"/>
<sequence>TAKLKAWLSEHIDHPYPTREDKINLAAQCSMTLTQISTWFANARRRMKKGGDM</sequence>
<name>T1EL90_HELRO</name>
<dbReference type="CDD" id="cd00086">
    <property type="entry name" value="homeodomain"/>
    <property type="match status" value="1"/>
</dbReference>
<evidence type="ECO:0000313" key="8">
    <source>
        <dbReference type="EMBL" id="ESN90576.1"/>
    </source>
</evidence>